<dbReference type="InterPro" id="IPR043128">
    <property type="entry name" value="Rev_trsase/Diguanyl_cyclase"/>
</dbReference>
<dbReference type="Gene3D" id="2.30.29.30">
    <property type="entry name" value="Pleckstrin-homology domain (PH domain)/Phosphotyrosine-binding domain (PTB)"/>
    <property type="match status" value="1"/>
</dbReference>
<dbReference type="EC" id="3.1.26.4" evidence="2"/>
<dbReference type="Proteomes" id="UP001176940">
    <property type="component" value="Unassembled WGS sequence"/>
</dbReference>
<dbReference type="PROSITE" id="PS50878">
    <property type="entry name" value="RT_POL"/>
    <property type="match status" value="1"/>
</dbReference>
<dbReference type="EMBL" id="CAUEEQ010029920">
    <property type="protein sequence ID" value="CAJ0949284.1"/>
    <property type="molecule type" value="Genomic_DNA"/>
</dbReference>
<gene>
    <name evidence="5" type="ORF">RIMI_LOCUS12552284</name>
</gene>
<accession>A0ABN9LTH5</accession>
<dbReference type="Pfam" id="PF00078">
    <property type="entry name" value="RVT_1"/>
    <property type="match status" value="1"/>
</dbReference>
<evidence type="ECO:0000256" key="3">
    <source>
        <dbReference type="SAM" id="MobiDB-lite"/>
    </source>
</evidence>
<sequence>MESLRSVIASLEKGEFLASVDIQDAYLHIPIFPLHQRFLRFAVNNLHFQFTALPFGLASAPRVFTKVMSTVVSILHSRGIVILPYLDDLLIKGPTFQSCKENVDITLDTLSRLDVDLMASKVNAKVPSFVSRYRDPQAIAVDALDKVVLRPAPSFLPKVVSSFHINEDIVLPSFCPAPTHRVEKALHTLDLVRALRRPLQMQVWVEEFFKRQWRIYRQTLSGCRFLCQPPGGRSIHPQSCVPHSPVSPNERLGEKDFTTMFSFEAGRRCTSGEGNFEFETAHGSHIFNAIESAIKASRNESSASYDHCHEEASNLPRQPVRSASLAVPPSHSTMPLKNNVPAKQPESEYAVPFDKVVQNLLATGFGGLLGPNVPPQAKSRKVRKPEHIYDEPELTPVYDEPEGIRVDAWKSQATDAHEIGYEYPYLPGWDDYAVPRGKGKACPEGSQKQEEEWGTQGTNEREYDNITLRGTKES</sequence>
<dbReference type="InterPro" id="IPR002404">
    <property type="entry name" value="IRS_PTB"/>
</dbReference>
<proteinExistence type="inferred from homology"/>
<protein>
    <recommendedName>
        <fullName evidence="2">ribonuclease H</fullName>
        <ecNumber evidence="2">3.1.26.4</ecNumber>
    </recommendedName>
</protein>
<dbReference type="InterPro" id="IPR000477">
    <property type="entry name" value="RT_dom"/>
</dbReference>
<evidence type="ECO:0000313" key="6">
    <source>
        <dbReference type="Proteomes" id="UP001176940"/>
    </source>
</evidence>
<reference evidence="5" key="1">
    <citation type="submission" date="2023-07" db="EMBL/GenBank/DDBJ databases">
        <authorList>
            <person name="Stuckert A."/>
        </authorList>
    </citation>
    <scope>NUCLEOTIDE SEQUENCE</scope>
</reference>
<dbReference type="InterPro" id="IPR043502">
    <property type="entry name" value="DNA/RNA_pol_sf"/>
</dbReference>
<dbReference type="PANTHER" id="PTHR33050">
    <property type="entry name" value="REVERSE TRANSCRIPTASE DOMAIN-CONTAINING PROTEIN"/>
    <property type="match status" value="1"/>
</dbReference>
<evidence type="ECO:0000256" key="2">
    <source>
        <dbReference type="ARBA" id="ARBA00012180"/>
    </source>
</evidence>
<feature type="compositionally biased region" description="Basic and acidic residues" evidence="3">
    <location>
        <begin position="459"/>
        <end position="474"/>
    </location>
</feature>
<dbReference type="Gene3D" id="3.10.10.10">
    <property type="entry name" value="HIV Type 1 Reverse Transcriptase, subunit A, domain 1"/>
    <property type="match status" value="1"/>
</dbReference>
<evidence type="ECO:0000313" key="5">
    <source>
        <dbReference type="EMBL" id="CAJ0949284.1"/>
    </source>
</evidence>
<feature type="region of interest" description="Disordered" evidence="3">
    <location>
        <begin position="437"/>
        <end position="474"/>
    </location>
</feature>
<dbReference type="Gene3D" id="3.30.70.270">
    <property type="match status" value="1"/>
</dbReference>
<dbReference type="CDD" id="cd03714">
    <property type="entry name" value="RT_DIRS1"/>
    <property type="match status" value="1"/>
</dbReference>
<dbReference type="Pfam" id="PF02174">
    <property type="entry name" value="IRS"/>
    <property type="match status" value="1"/>
</dbReference>
<dbReference type="SMART" id="SM00310">
    <property type="entry name" value="PTBI"/>
    <property type="match status" value="1"/>
</dbReference>
<dbReference type="InterPro" id="IPR052055">
    <property type="entry name" value="Hepadnavirus_pol/RT"/>
</dbReference>
<dbReference type="PANTHER" id="PTHR33050:SF7">
    <property type="entry name" value="RIBONUCLEASE H"/>
    <property type="match status" value="1"/>
</dbReference>
<keyword evidence="6" id="KW-1185">Reference proteome</keyword>
<evidence type="ECO:0000256" key="1">
    <source>
        <dbReference type="ARBA" id="ARBA00010879"/>
    </source>
</evidence>
<dbReference type="SUPFAM" id="SSF56672">
    <property type="entry name" value="DNA/RNA polymerases"/>
    <property type="match status" value="1"/>
</dbReference>
<dbReference type="SUPFAM" id="SSF50729">
    <property type="entry name" value="PH domain-like"/>
    <property type="match status" value="1"/>
</dbReference>
<name>A0ABN9LTH5_9NEOB</name>
<organism evidence="5 6">
    <name type="scientific">Ranitomeya imitator</name>
    <name type="common">mimic poison frog</name>
    <dbReference type="NCBI Taxonomy" id="111125"/>
    <lineage>
        <taxon>Eukaryota</taxon>
        <taxon>Metazoa</taxon>
        <taxon>Chordata</taxon>
        <taxon>Craniata</taxon>
        <taxon>Vertebrata</taxon>
        <taxon>Euteleostomi</taxon>
        <taxon>Amphibia</taxon>
        <taxon>Batrachia</taxon>
        <taxon>Anura</taxon>
        <taxon>Neobatrachia</taxon>
        <taxon>Hyloidea</taxon>
        <taxon>Dendrobatidae</taxon>
        <taxon>Dendrobatinae</taxon>
        <taxon>Ranitomeya</taxon>
    </lineage>
</organism>
<dbReference type="SMART" id="SM01244">
    <property type="entry name" value="IRS"/>
    <property type="match status" value="1"/>
</dbReference>
<feature type="domain" description="Reverse transcriptase" evidence="4">
    <location>
        <begin position="1"/>
        <end position="160"/>
    </location>
</feature>
<evidence type="ECO:0000259" key="4">
    <source>
        <dbReference type="PROSITE" id="PS50878"/>
    </source>
</evidence>
<comment type="similarity">
    <text evidence="1">Belongs to the beta type-B retroviral polymerase family. HERV class-II K(HML-2) pol subfamily.</text>
</comment>
<dbReference type="InterPro" id="IPR011993">
    <property type="entry name" value="PH-like_dom_sf"/>
</dbReference>
<comment type="caution">
    <text evidence="5">The sequence shown here is derived from an EMBL/GenBank/DDBJ whole genome shotgun (WGS) entry which is preliminary data.</text>
</comment>